<evidence type="ECO:0000313" key="2">
    <source>
        <dbReference type="Proteomes" id="UP000248329"/>
    </source>
</evidence>
<protein>
    <submittedName>
        <fullName evidence="1">Uncharacterized protein</fullName>
    </submittedName>
</protein>
<sequence>MAGDVVCGIMVKNLIESLKSVISGHDEVIAAYLYGSAVQGGAGMRADSDIDVGILLADDTAPDYRYAVRMAGEIQSKCHLTRDVDLRVLNRRPVRFLNQILRYGELVFVRDEKKRVEFETGVLKEYLDFKPFLRVYDRMRRRRLIYGD</sequence>
<organism evidence="1 2">
    <name type="scientific">Candidatus Methanogaster sp</name>
    <dbReference type="NCBI Taxonomy" id="3386292"/>
    <lineage>
        <taxon>Archaea</taxon>
        <taxon>Methanobacteriati</taxon>
        <taxon>Methanobacteriota</taxon>
        <taxon>Stenosarchaea group</taxon>
        <taxon>Methanomicrobia</taxon>
        <taxon>Methanosarcinales</taxon>
        <taxon>ANME-2 cluster</taxon>
        <taxon>Candidatus Methanogasteraceae</taxon>
        <taxon>Candidatus Methanogaster</taxon>
    </lineage>
</organism>
<proteinExistence type="predicted"/>
<dbReference type="Proteomes" id="UP000248329">
    <property type="component" value="Unassembled WGS sequence"/>
</dbReference>
<name>A0AC61KZI7_9EURY</name>
<reference evidence="1" key="1">
    <citation type="submission" date="2018-01" db="EMBL/GenBank/DDBJ databases">
        <authorList>
            <person name="Krukenberg V."/>
        </authorList>
    </citation>
    <scope>NUCLEOTIDE SEQUENCE</scope>
    <source>
        <strain evidence="1">E20ANME2</strain>
    </source>
</reference>
<accession>A0AC61KZI7</accession>
<evidence type="ECO:0000313" key="1">
    <source>
        <dbReference type="EMBL" id="PXF57951.1"/>
    </source>
</evidence>
<comment type="caution">
    <text evidence="1">The sequence shown here is derived from an EMBL/GenBank/DDBJ whole genome shotgun (WGS) entry which is preliminary data.</text>
</comment>
<gene>
    <name evidence="1" type="ORF">C4B59_14185</name>
</gene>
<dbReference type="EMBL" id="PQXF01000045">
    <property type="protein sequence ID" value="PXF57951.1"/>
    <property type="molecule type" value="Genomic_DNA"/>
</dbReference>